<feature type="transmembrane region" description="Helical" evidence="10">
    <location>
        <begin position="404"/>
        <end position="425"/>
    </location>
</feature>
<evidence type="ECO:0000313" key="11">
    <source>
        <dbReference type="EMBL" id="PZP31244.1"/>
    </source>
</evidence>
<dbReference type="AlphaFoldDB" id="A0A2W5DN90"/>
<comment type="subcellular location">
    <subcellularLocation>
        <location evidence="1">Cell inner membrane</location>
        <topology evidence="1">Multi-pass membrane protein</topology>
    </subcellularLocation>
</comment>
<comment type="caution">
    <text evidence="11">The sequence shown here is derived from an EMBL/GenBank/DDBJ whole genome shotgun (WGS) entry which is preliminary data.</text>
</comment>
<gene>
    <name evidence="11" type="ORF">DI603_12805</name>
</gene>
<evidence type="ECO:0000256" key="2">
    <source>
        <dbReference type="ARBA" id="ARBA00022448"/>
    </source>
</evidence>
<evidence type="ECO:0000256" key="9">
    <source>
        <dbReference type="ARBA" id="ARBA00031636"/>
    </source>
</evidence>
<dbReference type="CDD" id="cd13131">
    <property type="entry name" value="MATE_NorM_like"/>
    <property type="match status" value="1"/>
</dbReference>
<feature type="transmembrane region" description="Helical" evidence="10">
    <location>
        <begin position="112"/>
        <end position="133"/>
    </location>
</feature>
<keyword evidence="8 10" id="KW-0472">Membrane</keyword>
<feature type="transmembrane region" description="Helical" evidence="10">
    <location>
        <begin position="376"/>
        <end position="397"/>
    </location>
</feature>
<evidence type="ECO:0000256" key="3">
    <source>
        <dbReference type="ARBA" id="ARBA00022449"/>
    </source>
</evidence>
<evidence type="ECO:0000256" key="5">
    <source>
        <dbReference type="ARBA" id="ARBA00022692"/>
    </source>
</evidence>
<protein>
    <recommendedName>
        <fullName evidence="9">Multidrug-efflux transporter</fullName>
    </recommendedName>
</protein>
<evidence type="ECO:0000256" key="10">
    <source>
        <dbReference type="SAM" id="Phobius"/>
    </source>
</evidence>
<evidence type="ECO:0000256" key="6">
    <source>
        <dbReference type="ARBA" id="ARBA00022989"/>
    </source>
</evidence>
<feature type="transmembrane region" description="Helical" evidence="10">
    <location>
        <begin position="30"/>
        <end position="50"/>
    </location>
</feature>
<dbReference type="Proteomes" id="UP000249633">
    <property type="component" value="Unassembled WGS sequence"/>
</dbReference>
<dbReference type="Pfam" id="PF01554">
    <property type="entry name" value="MatE"/>
    <property type="match status" value="2"/>
</dbReference>
<evidence type="ECO:0000256" key="7">
    <source>
        <dbReference type="ARBA" id="ARBA00023065"/>
    </source>
</evidence>
<evidence type="ECO:0000313" key="12">
    <source>
        <dbReference type="Proteomes" id="UP000249633"/>
    </source>
</evidence>
<sequence length="464" mass="48918">MPSVAESAVTASPPPDATPRLRFADSVRRLVPLAWPVLVGQIAVMLFSTVDTLMMGRVGPEDLAALAVGSAAYVSIFVGLMGVILAVGPLAGRRFGAGDLPGAGADFVQAQWLALLLCIPGCLALWFPEPFIALAQLDAAQAAKVRDYTRPEAIALPAALLFTAFRGFSTAVSRPKAVMLLQLGGLALKVPLNALLVFGWGPVPALGVTGCGIATATAMCLQAAVAQWLLRHDHFYRPFAVPRLWQTRPDWRALREVIRLGLPMGGSILVEVTGFTFMAFFIARLGAIPVAGHQIAVNLVAMMFMIALALATAAGTLVAQHLGAQELRAARTVGRHAITLAALTAAGVGAVVALARAPIVGLYTSDNATIAATLPLLVWVWFFHLGDALQTVAAYVLRAYQVATLPMVIYVVALWGLGIGGGYWLAFGPPQAEALGFWQAATAGLLAAAALLMTLLWRVFNEFR</sequence>
<dbReference type="GO" id="GO:0006811">
    <property type="term" value="P:monoatomic ion transport"/>
    <property type="evidence" value="ECO:0007669"/>
    <property type="project" value="UniProtKB-KW"/>
</dbReference>
<feature type="transmembrane region" description="Helical" evidence="10">
    <location>
        <begin position="70"/>
        <end position="91"/>
    </location>
</feature>
<keyword evidence="6 10" id="KW-1133">Transmembrane helix</keyword>
<evidence type="ECO:0000256" key="4">
    <source>
        <dbReference type="ARBA" id="ARBA00022475"/>
    </source>
</evidence>
<accession>A0A2W5DN90</accession>
<keyword evidence="7" id="KW-0406">Ion transport</keyword>
<keyword evidence="5 10" id="KW-0812">Transmembrane</keyword>
<dbReference type="InterPro" id="IPR050222">
    <property type="entry name" value="MATE_MdtK"/>
</dbReference>
<feature type="transmembrane region" description="Helical" evidence="10">
    <location>
        <begin position="295"/>
        <end position="319"/>
    </location>
</feature>
<organism evidence="11 12">
    <name type="scientific">Roseateles depolymerans</name>
    <dbReference type="NCBI Taxonomy" id="76731"/>
    <lineage>
        <taxon>Bacteria</taxon>
        <taxon>Pseudomonadati</taxon>
        <taxon>Pseudomonadota</taxon>
        <taxon>Betaproteobacteria</taxon>
        <taxon>Burkholderiales</taxon>
        <taxon>Sphaerotilaceae</taxon>
        <taxon>Roseateles</taxon>
    </lineage>
</organism>
<reference evidence="11 12" key="1">
    <citation type="submission" date="2017-08" db="EMBL/GenBank/DDBJ databases">
        <title>Infants hospitalized years apart are colonized by the same room-sourced microbial strains.</title>
        <authorList>
            <person name="Brooks B."/>
            <person name="Olm M.R."/>
            <person name="Firek B.A."/>
            <person name="Baker R."/>
            <person name="Thomas B.C."/>
            <person name="Morowitz M.J."/>
            <person name="Banfield J.F."/>
        </authorList>
    </citation>
    <scope>NUCLEOTIDE SEQUENCE [LARGE SCALE GENOMIC DNA]</scope>
    <source>
        <strain evidence="11">S2_012_000_R2_81</strain>
    </source>
</reference>
<name>A0A2W5DN90_9BURK</name>
<dbReference type="PANTHER" id="PTHR43298:SF2">
    <property type="entry name" value="FMN_FAD EXPORTER YEEO-RELATED"/>
    <property type="match status" value="1"/>
</dbReference>
<proteinExistence type="predicted"/>
<feature type="transmembrane region" description="Helical" evidence="10">
    <location>
        <begin position="153"/>
        <end position="172"/>
    </location>
</feature>
<keyword evidence="4" id="KW-1003">Cell membrane</keyword>
<keyword evidence="2" id="KW-0813">Transport</keyword>
<dbReference type="GO" id="GO:0005886">
    <property type="term" value="C:plasma membrane"/>
    <property type="evidence" value="ECO:0007669"/>
    <property type="project" value="UniProtKB-SubCell"/>
</dbReference>
<dbReference type="PIRSF" id="PIRSF006603">
    <property type="entry name" value="DinF"/>
    <property type="match status" value="1"/>
</dbReference>
<feature type="transmembrane region" description="Helical" evidence="10">
    <location>
        <begin position="340"/>
        <end position="364"/>
    </location>
</feature>
<feature type="transmembrane region" description="Helical" evidence="10">
    <location>
        <begin position="260"/>
        <end position="283"/>
    </location>
</feature>
<dbReference type="NCBIfam" id="TIGR00797">
    <property type="entry name" value="matE"/>
    <property type="match status" value="1"/>
</dbReference>
<dbReference type="PANTHER" id="PTHR43298">
    <property type="entry name" value="MULTIDRUG RESISTANCE PROTEIN NORM-RELATED"/>
    <property type="match status" value="1"/>
</dbReference>
<keyword evidence="3" id="KW-0050">Antiport</keyword>
<dbReference type="GO" id="GO:0015297">
    <property type="term" value="F:antiporter activity"/>
    <property type="evidence" value="ECO:0007669"/>
    <property type="project" value="UniProtKB-KW"/>
</dbReference>
<evidence type="ECO:0000256" key="1">
    <source>
        <dbReference type="ARBA" id="ARBA00004429"/>
    </source>
</evidence>
<feature type="transmembrane region" description="Helical" evidence="10">
    <location>
        <begin position="437"/>
        <end position="460"/>
    </location>
</feature>
<dbReference type="EMBL" id="QFOD01000011">
    <property type="protein sequence ID" value="PZP31244.1"/>
    <property type="molecule type" value="Genomic_DNA"/>
</dbReference>
<evidence type="ECO:0000256" key="8">
    <source>
        <dbReference type="ARBA" id="ARBA00023136"/>
    </source>
</evidence>
<dbReference type="GO" id="GO:0042910">
    <property type="term" value="F:xenobiotic transmembrane transporter activity"/>
    <property type="evidence" value="ECO:0007669"/>
    <property type="project" value="InterPro"/>
</dbReference>
<dbReference type="InterPro" id="IPR048279">
    <property type="entry name" value="MdtK-like"/>
</dbReference>
<dbReference type="InterPro" id="IPR002528">
    <property type="entry name" value="MATE_fam"/>
</dbReference>